<comment type="caution">
    <text evidence="3">The sequence shown here is derived from an EMBL/GenBank/DDBJ whole genome shotgun (WGS) entry which is preliminary data.</text>
</comment>
<feature type="compositionally biased region" description="Low complexity" evidence="1">
    <location>
        <begin position="42"/>
        <end position="58"/>
    </location>
</feature>
<feature type="transmembrane region" description="Helical" evidence="2">
    <location>
        <begin position="96"/>
        <end position="129"/>
    </location>
</feature>
<keyword evidence="2" id="KW-1133">Transmembrane helix</keyword>
<accession>A0ABU6Q1R3</accession>
<keyword evidence="4" id="KW-1185">Reference proteome</keyword>
<evidence type="ECO:0000256" key="1">
    <source>
        <dbReference type="SAM" id="MobiDB-lite"/>
    </source>
</evidence>
<dbReference type="EMBL" id="JASCZI010000001">
    <property type="protein sequence ID" value="MED6105877.1"/>
    <property type="molecule type" value="Genomic_DNA"/>
</dbReference>
<keyword evidence="2" id="KW-0472">Membrane</keyword>
<reference evidence="3 4" key="1">
    <citation type="journal article" date="2023" name="Plants (Basel)">
        <title>Bridging the Gap: Combining Genomics and Transcriptomics Approaches to Understand Stylosanthes scabra, an Orphan Legume from the Brazilian Caatinga.</title>
        <authorList>
            <person name="Ferreira-Neto J.R.C."/>
            <person name="da Silva M.D."/>
            <person name="Binneck E."/>
            <person name="de Melo N.F."/>
            <person name="da Silva R.H."/>
            <person name="de Melo A.L.T.M."/>
            <person name="Pandolfi V."/>
            <person name="Bustamante F.O."/>
            <person name="Brasileiro-Vidal A.C."/>
            <person name="Benko-Iseppon A.M."/>
        </authorList>
    </citation>
    <scope>NUCLEOTIDE SEQUENCE [LARGE SCALE GENOMIC DNA]</scope>
    <source>
        <tissue evidence="3">Leaves</tissue>
    </source>
</reference>
<evidence type="ECO:0000313" key="3">
    <source>
        <dbReference type="EMBL" id="MED6105877.1"/>
    </source>
</evidence>
<organism evidence="3 4">
    <name type="scientific">Stylosanthes scabra</name>
    <dbReference type="NCBI Taxonomy" id="79078"/>
    <lineage>
        <taxon>Eukaryota</taxon>
        <taxon>Viridiplantae</taxon>
        <taxon>Streptophyta</taxon>
        <taxon>Embryophyta</taxon>
        <taxon>Tracheophyta</taxon>
        <taxon>Spermatophyta</taxon>
        <taxon>Magnoliopsida</taxon>
        <taxon>eudicotyledons</taxon>
        <taxon>Gunneridae</taxon>
        <taxon>Pentapetalae</taxon>
        <taxon>rosids</taxon>
        <taxon>fabids</taxon>
        <taxon>Fabales</taxon>
        <taxon>Fabaceae</taxon>
        <taxon>Papilionoideae</taxon>
        <taxon>50 kb inversion clade</taxon>
        <taxon>dalbergioids sensu lato</taxon>
        <taxon>Dalbergieae</taxon>
        <taxon>Pterocarpus clade</taxon>
        <taxon>Stylosanthes</taxon>
    </lineage>
</organism>
<sequence>MAAKVVKLASSTINYKDECGDSYMTTPQQLPQQRDLGAEKNASAATTARRTSMRSTRSVKPPSTRSLRPPLQGLPLAFCQCRRSTCATCRRFIDCVFFIFSPLLSLLLLLHASLAVVVIGEILFFFFFFPVQWWRWLSGGQVVVVVVRCGCRSGGGCCCYGDDGVGVGGSVVGNTGDSG</sequence>
<evidence type="ECO:0000313" key="4">
    <source>
        <dbReference type="Proteomes" id="UP001341840"/>
    </source>
</evidence>
<dbReference type="Proteomes" id="UP001341840">
    <property type="component" value="Unassembled WGS sequence"/>
</dbReference>
<feature type="region of interest" description="Disordered" evidence="1">
    <location>
        <begin position="24"/>
        <end position="68"/>
    </location>
</feature>
<proteinExistence type="predicted"/>
<keyword evidence="2" id="KW-0812">Transmembrane</keyword>
<evidence type="ECO:0000256" key="2">
    <source>
        <dbReference type="SAM" id="Phobius"/>
    </source>
</evidence>
<protein>
    <submittedName>
        <fullName evidence="3">Uncharacterized protein</fullName>
    </submittedName>
</protein>
<gene>
    <name evidence="3" type="ORF">PIB30_000007</name>
</gene>
<name>A0ABU6Q1R3_9FABA</name>